<dbReference type="CDD" id="cd22160">
    <property type="entry name" value="F-box_AtFBL13-like"/>
    <property type="match status" value="1"/>
</dbReference>
<sequence>MTLEKKPVGADRIIEEKKEDRISQLPDCLLCEILLNLPTKDVIKASLLCRRWSTVNATFVYGAPELDQNLSQNV</sequence>
<organism evidence="2 3">
    <name type="scientific">Brassica cretica</name>
    <name type="common">Mustard</name>
    <dbReference type="NCBI Taxonomy" id="69181"/>
    <lineage>
        <taxon>Eukaryota</taxon>
        <taxon>Viridiplantae</taxon>
        <taxon>Streptophyta</taxon>
        <taxon>Embryophyta</taxon>
        <taxon>Tracheophyta</taxon>
        <taxon>Spermatophyta</taxon>
        <taxon>Magnoliopsida</taxon>
        <taxon>eudicotyledons</taxon>
        <taxon>Gunneridae</taxon>
        <taxon>Pentapetalae</taxon>
        <taxon>rosids</taxon>
        <taxon>malvids</taxon>
        <taxon>Brassicales</taxon>
        <taxon>Brassicaceae</taxon>
        <taxon>Brassiceae</taxon>
        <taxon>Brassica</taxon>
    </lineage>
</organism>
<accession>A0A8S9RPR5</accession>
<dbReference type="SMART" id="SM00256">
    <property type="entry name" value="FBOX"/>
    <property type="match status" value="1"/>
</dbReference>
<comment type="caution">
    <text evidence="2">The sequence shown here is derived from an EMBL/GenBank/DDBJ whole genome shotgun (WGS) entry which is preliminary data.</text>
</comment>
<feature type="domain" description="F-box" evidence="1">
    <location>
        <begin position="19"/>
        <end position="55"/>
    </location>
</feature>
<dbReference type="EMBL" id="QGKX02000095">
    <property type="protein sequence ID" value="KAF3574923.1"/>
    <property type="molecule type" value="Genomic_DNA"/>
</dbReference>
<dbReference type="Proteomes" id="UP000712600">
    <property type="component" value="Unassembled WGS sequence"/>
</dbReference>
<evidence type="ECO:0000313" key="3">
    <source>
        <dbReference type="Proteomes" id="UP000712600"/>
    </source>
</evidence>
<evidence type="ECO:0000313" key="2">
    <source>
        <dbReference type="EMBL" id="KAF3574923.1"/>
    </source>
</evidence>
<dbReference type="Gene3D" id="1.20.1280.50">
    <property type="match status" value="1"/>
</dbReference>
<dbReference type="SUPFAM" id="SSF81383">
    <property type="entry name" value="F-box domain"/>
    <property type="match status" value="1"/>
</dbReference>
<dbReference type="AlphaFoldDB" id="A0A8S9RPR5"/>
<dbReference type="InterPro" id="IPR001810">
    <property type="entry name" value="F-box_dom"/>
</dbReference>
<evidence type="ECO:0000259" key="1">
    <source>
        <dbReference type="PROSITE" id="PS50181"/>
    </source>
</evidence>
<dbReference type="PROSITE" id="PS50181">
    <property type="entry name" value="FBOX"/>
    <property type="match status" value="1"/>
</dbReference>
<protein>
    <recommendedName>
        <fullName evidence="1">F-box domain-containing protein</fullName>
    </recommendedName>
</protein>
<dbReference type="InterPro" id="IPR036047">
    <property type="entry name" value="F-box-like_dom_sf"/>
</dbReference>
<dbReference type="InterPro" id="IPR053781">
    <property type="entry name" value="F-box_AtFBL13-like"/>
</dbReference>
<name>A0A8S9RPR5_BRACR</name>
<proteinExistence type="predicted"/>
<dbReference type="Pfam" id="PF00646">
    <property type="entry name" value="F-box"/>
    <property type="match status" value="1"/>
</dbReference>
<reference evidence="2" key="1">
    <citation type="submission" date="2019-12" db="EMBL/GenBank/DDBJ databases">
        <title>Genome sequencing and annotation of Brassica cretica.</title>
        <authorList>
            <person name="Studholme D.J."/>
            <person name="Sarris P."/>
        </authorList>
    </citation>
    <scope>NUCLEOTIDE SEQUENCE</scope>
    <source>
        <strain evidence="2">PFS-109/04</strain>
        <tissue evidence="2">Leaf</tissue>
    </source>
</reference>
<gene>
    <name evidence="2" type="ORF">F2Q69_00063236</name>
</gene>